<dbReference type="InterPro" id="IPR009009">
    <property type="entry name" value="RlpA-like_DPBB"/>
</dbReference>
<dbReference type="RefSeq" id="WP_132033711.1">
    <property type="nucleotide sequence ID" value="NZ_SMAI01000012.1"/>
</dbReference>
<keyword evidence="3" id="KW-0472">Membrane</keyword>
<dbReference type="HAMAP" id="MF_02071">
    <property type="entry name" value="RlpA"/>
    <property type="match status" value="1"/>
</dbReference>
<dbReference type="PANTHER" id="PTHR34183:SF1">
    <property type="entry name" value="ENDOLYTIC PEPTIDOGLYCAN TRANSGLYCOSYLASE RLPA"/>
    <property type="match status" value="1"/>
</dbReference>
<reference evidence="6 7" key="1">
    <citation type="submission" date="2019-03" db="EMBL/GenBank/DDBJ databases">
        <title>Genomic Encyclopedia of Type Strains, Phase IV (KMG-IV): sequencing the most valuable type-strain genomes for metagenomic binning, comparative biology and taxonomic classification.</title>
        <authorList>
            <person name="Goeker M."/>
        </authorList>
    </citation>
    <scope>NUCLEOTIDE SEQUENCE [LARGE SCALE GENOMIC DNA]</scope>
    <source>
        <strain evidence="6 7">DSM 9035</strain>
    </source>
</reference>
<comment type="similarity">
    <text evidence="3 4">Belongs to the RlpA family.</text>
</comment>
<keyword evidence="3" id="KW-0564">Palmitate</keyword>
<comment type="caution">
    <text evidence="6">The sequence shown here is derived from an EMBL/GenBank/DDBJ whole genome shotgun (WGS) entry which is preliminary data.</text>
</comment>
<comment type="subcellular location">
    <subcellularLocation>
        <location evidence="3">Cell membrane</location>
        <topology evidence="3">Lipid-anchor</topology>
    </subcellularLocation>
</comment>
<evidence type="ECO:0000259" key="5">
    <source>
        <dbReference type="Pfam" id="PF03330"/>
    </source>
</evidence>
<dbReference type="GO" id="GO:0005886">
    <property type="term" value="C:plasma membrane"/>
    <property type="evidence" value="ECO:0007669"/>
    <property type="project" value="UniProtKB-SubCell"/>
</dbReference>
<dbReference type="OrthoDB" id="9779128at2"/>
<evidence type="ECO:0000256" key="4">
    <source>
        <dbReference type="RuleBase" id="RU003495"/>
    </source>
</evidence>
<evidence type="ECO:0000256" key="1">
    <source>
        <dbReference type="ARBA" id="ARBA00023239"/>
    </source>
</evidence>
<evidence type="ECO:0000313" key="6">
    <source>
        <dbReference type="EMBL" id="TCT02624.1"/>
    </source>
</evidence>
<sequence>MTREPQNASEKPAWRGVLGVGIVCVVLAGCSGANKFSSTVDPKYGVSASPRVVADGEPIPKGTGAYRVGKPYVIAGRTYYPAENPNYKAIGIASWYGDEFHGRLTANGEVFDRTSISAAHPTLPMPSYVRVTNTKNNKSIIVRVNDRGPYHPNRIIDVSHRTADLLGFQAHGVARVKVEYVGRAPLEGSDDRKLMATLRDDGPAEAPSNSAVMVASATPFIPSLARPAVAAVSSDVPMPSQRPYDLGHELDQEVVQAAVSREQVRTVSAPVQHAFHPAEPAQPRSTVVASGWAVGPAPASGLGYAGVPAYGTGR</sequence>
<dbReference type="PANTHER" id="PTHR34183">
    <property type="entry name" value="ENDOLYTIC PEPTIDOGLYCAN TRANSGLYCOSYLASE RLPA"/>
    <property type="match status" value="1"/>
</dbReference>
<dbReference type="GO" id="GO:0008932">
    <property type="term" value="F:lytic endotransglycosylase activity"/>
    <property type="evidence" value="ECO:0007669"/>
    <property type="project" value="UniProtKB-UniRule"/>
</dbReference>
<comment type="function">
    <text evidence="3">Lytic transglycosylase with a strong preference for naked glycan strands that lack stem peptides.</text>
</comment>
<evidence type="ECO:0000256" key="2">
    <source>
        <dbReference type="ARBA" id="ARBA00023316"/>
    </source>
</evidence>
<dbReference type="AlphaFoldDB" id="A0A4R3LQ11"/>
<feature type="domain" description="RlpA-like protein double-psi beta-barrel" evidence="5">
    <location>
        <begin position="89"/>
        <end position="178"/>
    </location>
</feature>
<dbReference type="EC" id="4.2.2.-" evidence="3"/>
<accession>A0A4R3LQ11</accession>
<dbReference type="PROSITE" id="PS51257">
    <property type="entry name" value="PROKAR_LIPOPROTEIN"/>
    <property type="match status" value="1"/>
</dbReference>
<keyword evidence="1 3" id="KW-0456">Lyase</keyword>
<keyword evidence="3 6" id="KW-0449">Lipoprotein</keyword>
<organism evidence="6 7">
    <name type="scientific">Aquabacter spiritensis</name>
    <dbReference type="NCBI Taxonomy" id="933073"/>
    <lineage>
        <taxon>Bacteria</taxon>
        <taxon>Pseudomonadati</taxon>
        <taxon>Pseudomonadota</taxon>
        <taxon>Alphaproteobacteria</taxon>
        <taxon>Hyphomicrobiales</taxon>
        <taxon>Xanthobacteraceae</taxon>
        <taxon>Aquabacter</taxon>
    </lineage>
</organism>
<protein>
    <recommendedName>
        <fullName evidence="3">Endolytic peptidoglycan transglycosylase RlpA</fullName>
        <ecNumber evidence="3">4.2.2.-</ecNumber>
    </recommendedName>
</protein>
<dbReference type="Pfam" id="PF03330">
    <property type="entry name" value="DPBB_1"/>
    <property type="match status" value="1"/>
</dbReference>
<proteinExistence type="inferred from homology"/>
<keyword evidence="7" id="KW-1185">Reference proteome</keyword>
<gene>
    <name evidence="3" type="primary">rlpA</name>
    <name evidence="6" type="ORF">EDC64_11257</name>
</gene>
<dbReference type="InterPro" id="IPR036908">
    <property type="entry name" value="RlpA-like_sf"/>
</dbReference>
<dbReference type="EMBL" id="SMAI01000012">
    <property type="protein sequence ID" value="TCT02624.1"/>
    <property type="molecule type" value="Genomic_DNA"/>
</dbReference>
<evidence type="ECO:0000256" key="3">
    <source>
        <dbReference type="HAMAP-Rule" id="MF_02071"/>
    </source>
</evidence>
<name>A0A4R3LQ11_9HYPH</name>
<dbReference type="NCBIfam" id="TIGR00413">
    <property type="entry name" value="rlpA"/>
    <property type="match status" value="1"/>
</dbReference>
<evidence type="ECO:0000313" key="7">
    <source>
        <dbReference type="Proteomes" id="UP000294664"/>
    </source>
</evidence>
<dbReference type="GO" id="GO:0000270">
    <property type="term" value="P:peptidoglycan metabolic process"/>
    <property type="evidence" value="ECO:0007669"/>
    <property type="project" value="UniProtKB-UniRule"/>
</dbReference>
<keyword evidence="3" id="KW-1003">Cell membrane</keyword>
<dbReference type="Gene3D" id="2.40.40.10">
    <property type="entry name" value="RlpA-like domain"/>
    <property type="match status" value="1"/>
</dbReference>
<dbReference type="GO" id="GO:0071555">
    <property type="term" value="P:cell wall organization"/>
    <property type="evidence" value="ECO:0007669"/>
    <property type="project" value="UniProtKB-KW"/>
</dbReference>
<dbReference type="InterPro" id="IPR034718">
    <property type="entry name" value="RlpA"/>
</dbReference>
<dbReference type="Proteomes" id="UP000294664">
    <property type="component" value="Unassembled WGS sequence"/>
</dbReference>
<dbReference type="InterPro" id="IPR012997">
    <property type="entry name" value="RplA"/>
</dbReference>
<dbReference type="SUPFAM" id="SSF50685">
    <property type="entry name" value="Barwin-like endoglucanases"/>
    <property type="match status" value="1"/>
</dbReference>
<keyword evidence="2 3" id="KW-0961">Cell wall biogenesis/degradation</keyword>
<dbReference type="GO" id="GO:0009279">
    <property type="term" value="C:cell outer membrane"/>
    <property type="evidence" value="ECO:0007669"/>
    <property type="project" value="TreeGrafter"/>
</dbReference>
<dbReference type="CDD" id="cd22268">
    <property type="entry name" value="DPBB_RlpA-like"/>
    <property type="match status" value="1"/>
</dbReference>